<feature type="region of interest" description="Disordered" evidence="10">
    <location>
        <begin position="127"/>
        <end position="150"/>
    </location>
</feature>
<keyword evidence="4 9" id="KW-0547">Nucleotide-binding</keyword>
<sequence>MYRVRRQHSLQVSHQKEHISAMVSRLPDFSSYERHELVVDAGSNKENSHPHSMALRFKQLSIGNSSSHLDVESAHRSEDVRAKTNIFCSTPGPDCQFGNSPTAIRRRRVVRIASLENLPATPIPFQEQISPVASPPKGANRSLTTQTPLSSATGWFEPQAAKDVKGEPTEKEVALAVRPSVILSKGGKKSDAFLKRLTRHFRIDNMILNQSYWEVYEAGDARATLLKLCKQTDSYKKFADVFTAHRRKQTIRKLGEGCFGEVFQCTANYVAPVDLHSTTESLVAIKVIPIEGSVRFNGDCQKTFNEVVSEVIVSKELTALSLGLTNRTDSFVQLQKLHLVQGRFPSYLTKAWDQFDRERKSENDHPRIFPADQLWLLAEYAFGGSALEDNMPSCPAARLGILLQVGFALAVAEAELKFEHRDLHWGNVLIRQTVGESSSTGGHNRCISCARTENGPVEVVKFRLNDRSYEVPSYGFAAVIIDFTLSRLEQDGGLVYVNLAADPALFESQGDYQFDVYRLMRKHNKDQWERFHPRTNVFWLHYLATKLLPESTTPVACHHDAFVQRLTDLERSLSTDQWERFHPRTNVFWLHYLATKLLPESTTPVACHHDAFVQRLTDLERSLSTFGFESACDLVRRHVAFNSCCCE</sequence>
<name>A0A074ZZD4_OPIVI</name>
<evidence type="ECO:0000313" key="12">
    <source>
        <dbReference type="EMBL" id="KER31372.1"/>
    </source>
</evidence>
<dbReference type="GO" id="GO:0005634">
    <property type="term" value="C:nucleus"/>
    <property type="evidence" value="ECO:0007669"/>
    <property type="project" value="TreeGrafter"/>
</dbReference>
<evidence type="ECO:0000259" key="11">
    <source>
        <dbReference type="PROSITE" id="PS50011"/>
    </source>
</evidence>
<dbReference type="Gene3D" id="1.10.510.10">
    <property type="entry name" value="Transferase(Phosphotransferase) domain 1"/>
    <property type="match status" value="2"/>
</dbReference>
<dbReference type="PANTHER" id="PTHR24419:SF18">
    <property type="entry name" value="SERINE_THREONINE-PROTEIN KINASE HASPIN"/>
    <property type="match status" value="1"/>
</dbReference>
<protein>
    <recommendedName>
        <fullName evidence="1">non-specific serine/threonine protein kinase</fullName>
        <ecNumber evidence="1">2.7.11.1</ecNumber>
    </recommendedName>
</protein>
<dbReference type="InterPro" id="IPR011009">
    <property type="entry name" value="Kinase-like_dom_sf"/>
</dbReference>
<dbReference type="InterPro" id="IPR017441">
    <property type="entry name" value="Protein_kinase_ATP_BS"/>
</dbReference>
<evidence type="ECO:0000256" key="9">
    <source>
        <dbReference type="PROSITE-ProRule" id="PRU10141"/>
    </source>
</evidence>
<feature type="binding site" evidence="9">
    <location>
        <position position="286"/>
    </location>
    <ligand>
        <name>ATP</name>
        <dbReference type="ChEBI" id="CHEBI:30616"/>
    </ligand>
</feature>
<evidence type="ECO:0000256" key="6">
    <source>
        <dbReference type="ARBA" id="ARBA00022840"/>
    </source>
</evidence>
<evidence type="ECO:0000256" key="8">
    <source>
        <dbReference type="ARBA" id="ARBA00048679"/>
    </source>
</evidence>
<feature type="compositionally biased region" description="Polar residues" evidence="10">
    <location>
        <begin position="141"/>
        <end position="150"/>
    </location>
</feature>
<dbReference type="KEGG" id="ovi:T265_02418"/>
<dbReference type="EMBL" id="KL596647">
    <property type="protein sequence ID" value="KER31372.1"/>
    <property type="molecule type" value="Genomic_DNA"/>
</dbReference>
<evidence type="ECO:0000256" key="10">
    <source>
        <dbReference type="SAM" id="MobiDB-lite"/>
    </source>
</evidence>
<comment type="catalytic activity">
    <reaction evidence="7">
        <text>L-threonyl-[protein] + ATP = O-phospho-L-threonyl-[protein] + ADP + H(+)</text>
        <dbReference type="Rhea" id="RHEA:46608"/>
        <dbReference type="Rhea" id="RHEA-COMP:11060"/>
        <dbReference type="Rhea" id="RHEA-COMP:11605"/>
        <dbReference type="ChEBI" id="CHEBI:15378"/>
        <dbReference type="ChEBI" id="CHEBI:30013"/>
        <dbReference type="ChEBI" id="CHEBI:30616"/>
        <dbReference type="ChEBI" id="CHEBI:61977"/>
        <dbReference type="ChEBI" id="CHEBI:456216"/>
        <dbReference type="EC" id="2.7.11.1"/>
    </reaction>
</comment>
<accession>A0A074ZZD4</accession>
<keyword evidence="3" id="KW-0808">Transferase</keyword>
<dbReference type="PANTHER" id="PTHR24419">
    <property type="entry name" value="INTERLEUKIN-1 RECEPTOR-ASSOCIATED KINASE"/>
    <property type="match status" value="1"/>
</dbReference>
<dbReference type="GO" id="GO:0035556">
    <property type="term" value="P:intracellular signal transduction"/>
    <property type="evidence" value="ECO:0007669"/>
    <property type="project" value="TreeGrafter"/>
</dbReference>
<keyword evidence="5" id="KW-0418">Kinase</keyword>
<keyword evidence="13" id="KW-1185">Reference proteome</keyword>
<dbReference type="GO" id="GO:0005737">
    <property type="term" value="C:cytoplasm"/>
    <property type="evidence" value="ECO:0007669"/>
    <property type="project" value="TreeGrafter"/>
</dbReference>
<evidence type="ECO:0000256" key="5">
    <source>
        <dbReference type="ARBA" id="ARBA00022777"/>
    </source>
</evidence>
<dbReference type="PROSITE" id="PS50011">
    <property type="entry name" value="PROTEIN_KINASE_DOM"/>
    <property type="match status" value="1"/>
</dbReference>
<proteinExistence type="predicted"/>
<dbReference type="GO" id="GO:0000278">
    <property type="term" value="P:mitotic cell cycle"/>
    <property type="evidence" value="ECO:0007669"/>
    <property type="project" value="TreeGrafter"/>
</dbReference>
<dbReference type="InterPro" id="IPR000719">
    <property type="entry name" value="Prot_kinase_dom"/>
</dbReference>
<evidence type="ECO:0000256" key="7">
    <source>
        <dbReference type="ARBA" id="ARBA00047899"/>
    </source>
</evidence>
<evidence type="ECO:0000256" key="2">
    <source>
        <dbReference type="ARBA" id="ARBA00022527"/>
    </source>
</evidence>
<keyword evidence="2" id="KW-0723">Serine/threonine-protein kinase</keyword>
<keyword evidence="6 9" id="KW-0067">ATP-binding</keyword>
<dbReference type="InterPro" id="IPR024604">
    <property type="entry name" value="GSG2_C"/>
</dbReference>
<dbReference type="SUPFAM" id="SSF56112">
    <property type="entry name" value="Protein kinase-like (PK-like)"/>
    <property type="match status" value="1"/>
</dbReference>
<gene>
    <name evidence="12" type="ORF">T265_02418</name>
</gene>
<evidence type="ECO:0000256" key="3">
    <source>
        <dbReference type="ARBA" id="ARBA00022679"/>
    </source>
</evidence>
<dbReference type="PROSITE" id="PS00107">
    <property type="entry name" value="PROTEIN_KINASE_ATP"/>
    <property type="match status" value="1"/>
</dbReference>
<reference evidence="12 13" key="1">
    <citation type="submission" date="2013-11" db="EMBL/GenBank/DDBJ databases">
        <title>Opisthorchis viverrini - life in the bile duct.</title>
        <authorList>
            <person name="Young N.D."/>
            <person name="Nagarajan N."/>
            <person name="Lin S.J."/>
            <person name="Korhonen P.K."/>
            <person name="Jex A.R."/>
            <person name="Hall R.S."/>
            <person name="Safavi-Hemami H."/>
            <person name="Kaewkong W."/>
            <person name="Bertrand D."/>
            <person name="Gao S."/>
            <person name="Seet Q."/>
            <person name="Wongkham S."/>
            <person name="Teh B.T."/>
            <person name="Wongkham C."/>
            <person name="Intapan P.M."/>
            <person name="Maleewong W."/>
            <person name="Yang X."/>
            <person name="Hu M."/>
            <person name="Wang Z."/>
            <person name="Hofmann A."/>
            <person name="Sternberg P.W."/>
            <person name="Tan P."/>
            <person name="Wang J."/>
            <person name="Gasser R.B."/>
        </authorList>
    </citation>
    <scope>NUCLEOTIDE SEQUENCE [LARGE SCALE GENOMIC DNA]</scope>
</reference>
<dbReference type="Pfam" id="PF12330">
    <property type="entry name" value="Haspin_kinase"/>
    <property type="match status" value="2"/>
</dbReference>
<dbReference type="OrthoDB" id="6161556at2759"/>
<dbReference type="Proteomes" id="UP000054324">
    <property type="component" value="Unassembled WGS sequence"/>
</dbReference>
<dbReference type="GO" id="GO:0072354">
    <property type="term" value="F:histone H3T3 kinase activity"/>
    <property type="evidence" value="ECO:0007669"/>
    <property type="project" value="TreeGrafter"/>
</dbReference>
<dbReference type="CTD" id="20316606"/>
<dbReference type="GO" id="GO:0005524">
    <property type="term" value="F:ATP binding"/>
    <property type="evidence" value="ECO:0007669"/>
    <property type="project" value="UniProtKB-UniRule"/>
</dbReference>
<feature type="domain" description="Protein kinase" evidence="11">
    <location>
        <begin position="248"/>
        <end position="647"/>
    </location>
</feature>
<evidence type="ECO:0000256" key="4">
    <source>
        <dbReference type="ARBA" id="ARBA00022741"/>
    </source>
</evidence>
<dbReference type="GeneID" id="20316606"/>
<dbReference type="RefSeq" id="XP_009164915.1">
    <property type="nucleotide sequence ID" value="XM_009166651.1"/>
</dbReference>
<dbReference type="Gene3D" id="3.30.200.20">
    <property type="entry name" value="Phosphorylase Kinase, domain 1"/>
    <property type="match status" value="1"/>
</dbReference>
<comment type="catalytic activity">
    <reaction evidence="8">
        <text>L-seryl-[protein] + ATP = O-phospho-L-seryl-[protein] + ADP + H(+)</text>
        <dbReference type="Rhea" id="RHEA:17989"/>
        <dbReference type="Rhea" id="RHEA-COMP:9863"/>
        <dbReference type="Rhea" id="RHEA-COMP:11604"/>
        <dbReference type="ChEBI" id="CHEBI:15378"/>
        <dbReference type="ChEBI" id="CHEBI:29999"/>
        <dbReference type="ChEBI" id="CHEBI:30616"/>
        <dbReference type="ChEBI" id="CHEBI:83421"/>
        <dbReference type="ChEBI" id="CHEBI:456216"/>
        <dbReference type="EC" id="2.7.11.1"/>
    </reaction>
</comment>
<dbReference type="AlphaFoldDB" id="A0A074ZZD4"/>
<dbReference type="SMART" id="SM01331">
    <property type="entry name" value="DUF3635"/>
    <property type="match status" value="1"/>
</dbReference>
<evidence type="ECO:0000256" key="1">
    <source>
        <dbReference type="ARBA" id="ARBA00012513"/>
    </source>
</evidence>
<organism evidence="12 13">
    <name type="scientific">Opisthorchis viverrini</name>
    <name type="common">Southeast Asian liver fluke</name>
    <dbReference type="NCBI Taxonomy" id="6198"/>
    <lineage>
        <taxon>Eukaryota</taxon>
        <taxon>Metazoa</taxon>
        <taxon>Spiralia</taxon>
        <taxon>Lophotrochozoa</taxon>
        <taxon>Platyhelminthes</taxon>
        <taxon>Trematoda</taxon>
        <taxon>Digenea</taxon>
        <taxon>Opisthorchiida</taxon>
        <taxon>Opisthorchiata</taxon>
        <taxon>Opisthorchiidae</taxon>
        <taxon>Opisthorchis</taxon>
    </lineage>
</organism>
<dbReference type="EC" id="2.7.11.1" evidence="1"/>
<evidence type="ECO:0000313" key="13">
    <source>
        <dbReference type="Proteomes" id="UP000054324"/>
    </source>
</evidence>